<dbReference type="Proteomes" id="UP000325313">
    <property type="component" value="Unassembled WGS sequence"/>
</dbReference>
<reference evidence="2 3" key="1">
    <citation type="submission" date="2019-05" db="EMBL/GenBank/DDBJ databases">
        <title>Emergence of the Ug99 lineage of the wheat stem rust pathogen through somatic hybridization.</title>
        <authorList>
            <person name="Li F."/>
            <person name="Upadhyaya N.M."/>
            <person name="Sperschneider J."/>
            <person name="Matny O."/>
            <person name="Nguyen-Phuc H."/>
            <person name="Mago R."/>
            <person name="Raley C."/>
            <person name="Miller M.E."/>
            <person name="Silverstein K.A.T."/>
            <person name="Henningsen E."/>
            <person name="Hirsch C.D."/>
            <person name="Visser B."/>
            <person name="Pretorius Z.A."/>
            <person name="Steffenson B.J."/>
            <person name="Schwessinger B."/>
            <person name="Dodds P.N."/>
            <person name="Figueroa M."/>
        </authorList>
    </citation>
    <scope>NUCLEOTIDE SEQUENCE [LARGE SCALE GENOMIC DNA]</scope>
    <source>
        <strain evidence="2 3">Ug99</strain>
    </source>
</reference>
<organism evidence="2 3">
    <name type="scientific">Puccinia graminis f. sp. tritici</name>
    <dbReference type="NCBI Taxonomy" id="56615"/>
    <lineage>
        <taxon>Eukaryota</taxon>
        <taxon>Fungi</taxon>
        <taxon>Dikarya</taxon>
        <taxon>Basidiomycota</taxon>
        <taxon>Pucciniomycotina</taxon>
        <taxon>Pucciniomycetes</taxon>
        <taxon>Pucciniales</taxon>
        <taxon>Pucciniaceae</taxon>
        <taxon>Puccinia</taxon>
    </lineage>
</organism>
<proteinExistence type="predicted"/>
<gene>
    <name evidence="2" type="ORF">PGTUg99_004299</name>
</gene>
<dbReference type="EMBL" id="VDEP01000344">
    <property type="protein sequence ID" value="KAA1098941.1"/>
    <property type="molecule type" value="Genomic_DNA"/>
</dbReference>
<feature type="compositionally biased region" description="Polar residues" evidence="1">
    <location>
        <begin position="19"/>
        <end position="29"/>
    </location>
</feature>
<name>A0A5B0PC98_PUCGR</name>
<sequence length="134" mass="14242">MATTPTPTPTLALDPILSITINDNNDQTNAAGEKKEKQKKGPTYHRDGPVGSGYPRGCRYPLTISAESGIRIRLRVSAGAGGYPRGYPRIPALLLVDAGEGDFFFTKNKKSNWPPSAQRGEATPPGGIPPGKLV</sequence>
<protein>
    <submittedName>
        <fullName evidence="2">Uncharacterized protein</fullName>
    </submittedName>
</protein>
<evidence type="ECO:0000313" key="3">
    <source>
        <dbReference type="Proteomes" id="UP000325313"/>
    </source>
</evidence>
<feature type="region of interest" description="Disordered" evidence="1">
    <location>
        <begin position="1"/>
        <end position="56"/>
    </location>
</feature>
<evidence type="ECO:0000256" key="1">
    <source>
        <dbReference type="SAM" id="MobiDB-lite"/>
    </source>
</evidence>
<feature type="region of interest" description="Disordered" evidence="1">
    <location>
        <begin position="107"/>
        <end position="134"/>
    </location>
</feature>
<accession>A0A5B0PC98</accession>
<evidence type="ECO:0000313" key="2">
    <source>
        <dbReference type="EMBL" id="KAA1098941.1"/>
    </source>
</evidence>
<dbReference type="AlphaFoldDB" id="A0A5B0PC98"/>
<comment type="caution">
    <text evidence="2">The sequence shown here is derived from an EMBL/GenBank/DDBJ whole genome shotgun (WGS) entry which is preliminary data.</text>
</comment>